<comment type="caution">
    <text evidence="2">The sequence shown here is derived from an EMBL/GenBank/DDBJ whole genome shotgun (WGS) entry which is preliminary data.</text>
</comment>
<evidence type="ECO:0000313" key="3">
    <source>
        <dbReference type="Proteomes" id="UP000650524"/>
    </source>
</evidence>
<gene>
    <name evidence="2" type="ORF">H8E19_01340</name>
</gene>
<dbReference type="Gene3D" id="3.30.1540.10">
    <property type="entry name" value="formyl-coa transferase, domain 3"/>
    <property type="match status" value="1"/>
</dbReference>
<keyword evidence="1 2" id="KW-0808">Transferase</keyword>
<dbReference type="Pfam" id="PF02515">
    <property type="entry name" value="CoA_transf_3"/>
    <property type="match status" value="1"/>
</dbReference>
<dbReference type="SUPFAM" id="SSF89796">
    <property type="entry name" value="CoA-transferase family III (CaiB/BaiF)"/>
    <property type="match status" value="1"/>
</dbReference>
<accession>A0A8J6MWY6</accession>
<dbReference type="GO" id="GO:0008410">
    <property type="term" value="F:CoA-transferase activity"/>
    <property type="evidence" value="ECO:0007669"/>
    <property type="project" value="TreeGrafter"/>
</dbReference>
<name>A0A8J6MWY6_9DELT</name>
<evidence type="ECO:0000313" key="2">
    <source>
        <dbReference type="EMBL" id="MBC8176020.1"/>
    </source>
</evidence>
<dbReference type="EMBL" id="JACNJD010000072">
    <property type="protein sequence ID" value="MBC8176020.1"/>
    <property type="molecule type" value="Genomic_DNA"/>
</dbReference>
<dbReference type="InterPro" id="IPR023606">
    <property type="entry name" value="CoA-Trfase_III_dom_1_sf"/>
</dbReference>
<dbReference type="PANTHER" id="PTHR48207">
    <property type="entry name" value="SUCCINATE--HYDROXYMETHYLGLUTARATE COA-TRANSFERASE"/>
    <property type="match status" value="1"/>
</dbReference>
<dbReference type="InterPro" id="IPR050483">
    <property type="entry name" value="CoA-transferase_III_domain"/>
</dbReference>
<dbReference type="AlphaFoldDB" id="A0A8J6MWY6"/>
<dbReference type="Proteomes" id="UP000650524">
    <property type="component" value="Unassembled WGS sequence"/>
</dbReference>
<protein>
    <submittedName>
        <fullName evidence="2">CoA transferase</fullName>
    </submittedName>
</protein>
<dbReference type="InterPro" id="IPR044855">
    <property type="entry name" value="CoA-Trfase_III_dom3_sf"/>
</dbReference>
<organism evidence="2 3">
    <name type="scientific">Candidatus Desulfacyla euxinica</name>
    <dbReference type="NCBI Taxonomy" id="2841693"/>
    <lineage>
        <taxon>Bacteria</taxon>
        <taxon>Deltaproteobacteria</taxon>
        <taxon>Candidatus Desulfacyla</taxon>
    </lineage>
</organism>
<proteinExistence type="predicted"/>
<dbReference type="InterPro" id="IPR003673">
    <property type="entry name" value="CoA-Trfase_fam_III"/>
</dbReference>
<evidence type="ECO:0000256" key="1">
    <source>
        <dbReference type="ARBA" id="ARBA00022679"/>
    </source>
</evidence>
<sequence length="420" mass="46854">MEDETINTSEVNKNTKGLPERALDGVKVLEYCSLVSGPYCTKTMADLGAEVIKIEPPVDGDPARRMPPFPEDKPHREKSGLFFYLNTNKQGITLDPEKPEGKQIFLDLAKEADILVEDLPPGDMERMGLGYDDLRTINKGLIVMSITPFGLTGPYRQYKGRALNMSHASGQAFLLPLLSPHANRPPVKVGGNTSDYDPGLVAVVAVLAALYWKGISGQGQHIDMSKQESLISMQRVESVTYANDQIVMTRTGNKTRMPGGVLPCRDGHIVIITPEEHQWNALMTLIGNPAWSKEPWCRDREGRSEHADDINKLLIEWTKQHTKEEIFRKGQALSCPVSPSKSAEDLMNSEQLKHRGFFAEVTHPFLGSLKMPTSASRFAESPWLFERPAPLLGESNEEIYVERLGYKEEELEILKTKGVI</sequence>
<reference evidence="2 3" key="1">
    <citation type="submission" date="2020-08" db="EMBL/GenBank/DDBJ databases">
        <title>Bridging the membrane lipid divide: bacteria of the FCB group superphylum have the potential to synthesize archaeal ether lipids.</title>
        <authorList>
            <person name="Villanueva L."/>
            <person name="Von Meijenfeldt F.A.B."/>
            <person name="Westbye A.B."/>
            <person name="Yadav S."/>
            <person name="Hopmans E.C."/>
            <person name="Dutilh B.E."/>
            <person name="Sinninghe Damste J.S."/>
        </authorList>
    </citation>
    <scope>NUCLEOTIDE SEQUENCE [LARGE SCALE GENOMIC DNA]</scope>
    <source>
        <strain evidence="2">NIOZ-UU27</strain>
    </source>
</reference>
<dbReference type="PANTHER" id="PTHR48207:SF3">
    <property type="entry name" value="SUCCINATE--HYDROXYMETHYLGLUTARATE COA-TRANSFERASE"/>
    <property type="match status" value="1"/>
</dbReference>
<dbReference type="Gene3D" id="3.40.50.10540">
    <property type="entry name" value="Crotonobetainyl-coa:carnitine coa-transferase, domain 1"/>
    <property type="match status" value="1"/>
</dbReference>